<dbReference type="Proteomes" id="UP000000311">
    <property type="component" value="Unassembled WGS sequence"/>
</dbReference>
<dbReference type="InParanoid" id="E2ABQ1"/>
<proteinExistence type="predicted"/>
<organism evidence="2">
    <name type="scientific">Camponotus floridanus</name>
    <name type="common">Florida carpenter ant</name>
    <dbReference type="NCBI Taxonomy" id="104421"/>
    <lineage>
        <taxon>Eukaryota</taxon>
        <taxon>Metazoa</taxon>
        <taxon>Ecdysozoa</taxon>
        <taxon>Arthropoda</taxon>
        <taxon>Hexapoda</taxon>
        <taxon>Insecta</taxon>
        <taxon>Pterygota</taxon>
        <taxon>Neoptera</taxon>
        <taxon>Endopterygota</taxon>
        <taxon>Hymenoptera</taxon>
        <taxon>Apocrita</taxon>
        <taxon>Aculeata</taxon>
        <taxon>Formicoidea</taxon>
        <taxon>Formicidae</taxon>
        <taxon>Formicinae</taxon>
        <taxon>Camponotus</taxon>
    </lineage>
</organism>
<evidence type="ECO:0000313" key="2">
    <source>
        <dbReference type="Proteomes" id="UP000000311"/>
    </source>
</evidence>
<keyword evidence="2" id="KW-1185">Reference proteome</keyword>
<sequence length="25" mass="2951">IVEQAVRSLLRRARFCIEFAGCHFE</sequence>
<name>E2ABQ1_CAMFO</name>
<gene>
    <name evidence="1" type="ORF">EAG_14411</name>
</gene>
<dbReference type="AlphaFoldDB" id="E2ABQ1"/>
<feature type="non-terminal residue" evidence="1">
    <location>
        <position position="25"/>
    </location>
</feature>
<reference evidence="1 2" key="1">
    <citation type="journal article" date="2010" name="Science">
        <title>Genomic comparison of the ants Camponotus floridanus and Harpegnathos saltator.</title>
        <authorList>
            <person name="Bonasio R."/>
            <person name="Zhang G."/>
            <person name="Ye C."/>
            <person name="Mutti N.S."/>
            <person name="Fang X."/>
            <person name="Qin N."/>
            <person name="Donahue G."/>
            <person name="Yang P."/>
            <person name="Li Q."/>
            <person name="Li C."/>
            <person name="Zhang P."/>
            <person name="Huang Z."/>
            <person name="Berger S.L."/>
            <person name="Reinberg D."/>
            <person name="Wang J."/>
            <person name="Liebig J."/>
        </authorList>
    </citation>
    <scope>NUCLEOTIDE SEQUENCE [LARGE SCALE GENOMIC DNA]</scope>
    <source>
        <strain evidence="2">C129</strain>
    </source>
</reference>
<evidence type="ECO:0000313" key="1">
    <source>
        <dbReference type="EMBL" id="EFN69153.1"/>
    </source>
</evidence>
<dbReference type="EMBL" id="GL438334">
    <property type="protein sequence ID" value="EFN69153.1"/>
    <property type="molecule type" value="Genomic_DNA"/>
</dbReference>
<accession>E2ABQ1</accession>
<protein>
    <submittedName>
        <fullName evidence="1">Uncharacterized protein</fullName>
    </submittedName>
</protein>
<feature type="non-terminal residue" evidence="1">
    <location>
        <position position="1"/>
    </location>
</feature>